<feature type="non-terminal residue" evidence="2">
    <location>
        <position position="146"/>
    </location>
</feature>
<feature type="non-terminal residue" evidence="2">
    <location>
        <position position="1"/>
    </location>
</feature>
<dbReference type="AlphaFoldDB" id="A0A0A9WKY2"/>
<feature type="domain" description="Reverse transcriptase Ty1/copia-type" evidence="1">
    <location>
        <begin position="45"/>
        <end position="146"/>
    </location>
</feature>
<accession>A0A0A9WKY2</accession>
<protein>
    <submittedName>
        <fullName evidence="2">Copia protein</fullName>
    </submittedName>
</protein>
<proteinExistence type="predicted"/>
<reference evidence="2" key="2">
    <citation type="submission" date="2014-07" db="EMBL/GenBank/DDBJ databases">
        <authorList>
            <person name="Hull J."/>
        </authorList>
    </citation>
    <scope>NUCLEOTIDE SEQUENCE</scope>
</reference>
<sequence>AELNPPAWLNNFEVASLTQKEALEGTDAKSWEEAIKCEVRAHLKNETWKITERVGGSNVIANRMVLKNKYKANGELERRKARLVAQGFSQRPGVDFSETYAPVAKLSSIRLLLAQAVEEEMIIHQMDVCTAYLNGEITENIFMKPP</sequence>
<organism evidence="2">
    <name type="scientific">Lygus hesperus</name>
    <name type="common">Western plant bug</name>
    <dbReference type="NCBI Taxonomy" id="30085"/>
    <lineage>
        <taxon>Eukaryota</taxon>
        <taxon>Metazoa</taxon>
        <taxon>Ecdysozoa</taxon>
        <taxon>Arthropoda</taxon>
        <taxon>Hexapoda</taxon>
        <taxon>Insecta</taxon>
        <taxon>Pterygota</taxon>
        <taxon>Neoptera</taxon>
        <taxon>Paraneoptera</taxon>
        <taxon>Hemiptera</taxon>
        <taxon>Heteroptera</taxon>
        <taxon>Panheteroptera</taxon>
        <taxon>Cimicomorpha</taxon>
        <taxon>Miridae</taxon>
        <taxon>Mirini</taxon>
        <taxon>Lygus</taxon>
    </lineage>
</organism>
<dbReference type="EMBL" id="GBHO01036461">
    <property type="protein sequence ID" value="JAG07143.1"/>
    <property type="molecule type" value="Transcribed_RNA"/>
</dbReference>
<name>A0A0A9WKY2_LYGHE</name>
<evidence type="ECO:0000259" key="1">
    <source>
        <dbReference type="Pfam" id="PF07727"/>
    </source>
</evidence>
<dbReference type="Pfam" id="PF07727">
    <property type="entry name" value="RVT_2"/>
    <property type="match status" value="1"/>
</dbReference>
<gene>
    <name evidence="2" type="primary">GIP_77</name>
    <name evidence="2" type="ORF">CM83_104791</name>
</gene>
<dbReference type="InterPro" id="IPR013103">
    <property type="entry name" value="RVT_2"/>
</dbReference>
<evidence type="ECO:0000313" key="2">
    <source>
        <dbReference type="EMBL" id="JAG07143.1"/>
    </source>
</evidence>
<reference evidence="2" key="1">
    <citation type="journal article" date="2014" name="PLoS ONE">
        <title>Transcriptome-Based Identification of ABC Transporters in the Western Tarnished Plant Bug Lygus hesperus.</title>
        <authorList>
            <person name="Hull J.J."/>
            <person name="Chaney K."/>
            <person name="Geib S.M."/>
            <person name="Fabrick J.A."/>
            <person name="Brent C.S."/>
            <person name="Walsh D."/>
            <person name="Lavine L.C."/>
        </authorList>
    </citation>
    <scope>NUCLEOTIDE SEQUENCE</scope>
</reference>